<feature type="region of interest" description="Disordered" evidence="1">
    <location>
        <begin position="281"/>
        <end position="308"/>
    </location>
</feature>
<dbReference type="AlphaFoldDB" id="A0A498HTB6"/>
<gene>
    <name evidence="2" type="ORF">DVH24_016851</name>
</gene>
<reference evidence="2 3" key="1">
    <citation type="submission" date="2018-10" db="EMBL/GenBank/DDBJ databases">
        <title>A high-quality apple genome assembly.</title>
        <authorList>
            <person name="Hu J."/>
        </authorList>
    </citation>
    <scope>NUCLEOTIDE SEQUENCE [LARGE SCALE GENOMIC DNA]</scope>
    <source>
        <strain evidence="3">cv. HFTH1</strain>
        <tissue evidence="2">Young leaf</tissue>
    </source>
</reference>
<keyword evidence="3" id="KW-1185">Reference proteome</keyword>
<dbReference type="EMBL" id="RDQH01000341">
    <property type="protein sequence ID" value="RXH74029.1"/>
    <property type="molecule type" value="Genomic_DNA"/>
</dbReference>
<proteinExistence type="predicted"/>
<dbReference type="Gene3D" id="2.40.50.140">
    <property type="entry name" value="Nucleic acid-binding proteins"/>
    <property type="match status" value="1"/>
</dbReference>
<accession>A0A498HTB6</accession>
<organism evidence="2 3">
    <name type="scientific">Malus domestica</name>
    <name type="common">Apple</name>
    <name type="synonym">Pyrus malus</name>
    <dbReference type="NCBI Taxonomy" id="3750"/>
    <lineage>
        <taxon>Eukaryota</taxon>
        <taxon>Viridiplantae</taxon>
        <taxon>Streptophyta</taxon>
        <taxon>Embryophyta</taxon>
        <taxon>Tracheophyta</taxon>
        <taxon>Spermatophyta</taxon>
        <taxon>Magnoliopsida</taxon>
        <taxon>eudicotyledons</taxon>
        <taxon>Gunneridae</taxon>
        <taxon>Pentapetalae</taxon>
        <taxon>rosids</taxon>
        <taxon>fabids</taxon>
        <taxon>Rosales</taxon>
        <taxon>Rosaceae</taxon>
        <taxon>Amygdaloideae</taxon>
        <taxon>Maleae</taxon>
        <taxon>Malus</taxon>
    </lineage>
</organism>
<dbReference type="PANTHER" id="PTHR47165">
    <property type="entry name" value="OS03G0429900 PROTEIN"/>
    <property type="match status" value="1"/>
</dbReference>
<feature type="compositionally biased region" description="Basic and acidic residues" evidence="1">
    <location>
        <begin position="288"/>
        <end position="297"/>
    </location>
</feature>
<evidence type="ECO:0000313" key="2">
    <source>
        <dbReference type="EMBL" id="RXH74029.1"/>
    </source>
</evidence>
<protein>
    <submittedName>
        <fullName evidence="2">Uncharacterized protein</fullName>
    </submittedName>
</protein>
<evidence type="ECO:0000256" key="1">
    <source>
        <dbReference type="SAM" id="MobiDB-lite"/>
    </source>
</evidence>
<feature type="compositionally biased region" description="Polar residues" evidence="1">
    <location>
        <begin position="298"/>
        <end position="308"/>
    </location>
</feature>
<name>A0A498HTB6_MALDO</name>
<dbReference type="InterPro" id="IPR012340">
    <property type="entry name" value="NA-bd_OB-fold"/>
</dbReference>
<evidence type="ECO:0000313" key="3">
    <source>
        <dbReference type="Proteomes" id="UP000290289"/>
    </source>
</evidence>
<comment type="caution">
    <text evidence="2">The sequence shown here is derived from an EMBL/GenBank/DDBJ whole genome shotgun (WGS) entry which is preliminary data.</text>
</comment>
<dbReference type="PANTHER" id="PTHR47165:SF4">
    <property type="entry name" value="OS03G0429900 PROTEIN"/>
    <property type="match status" value="1"/>
</dbReference>
<sequence length="328" mass="36764">MRYKTLTAFSYHRGDQEAALKSLAPPVFIALTALKVNQYQGKPVLGNTSSTMCFFNPDIPQLTKYKQRFQYLNLPLEILPSSVESYAKPHVTADSELKTIEELFLLDHTLNKDTKFMCRVTIVGFDLSKGLWYKSYPSCHKDAKKMSTDFECYEHGLLKTLPEPWFKINFILRFGNQNKEFPKTDFVVCGLFEDQPPSATATSLVELCTPAANVEKQIVNAATPASFAALEPCAQEIQLPASNKTVKRALFVESEAAKKQSYGVAILKVVFGLGTYDGLHGSVPTPSRDNRDPRNQKDSNPSLITQQNPLRQTDSFNLGFSVTWKLES</sequence>
<dbReference type="Proteomes" id="UP000290289">
    <property type="component" value="Chromosome 15"/>
</dbReference>